<proteinExistence type="predicted"/>
<accession>A0A6A1TQ91</accession>
<feature type="compositionally biased region" description="Basic and acidic residues" evidence="1">
    <location>
        <begin position="338"/>
        <end position="356"/>
    </location>
</feature>
<gene>
    <name evidence="2" type="ORF">F4V91_08100</name>
</gene>
<reference evidence="2 3" key="1">
    <citation type="submission" date="2019-09" db="EMBL/GenBank/DDBJ databases">
        <title>Genome sequencing of Ng87 strain.</title>
        <authorList>
            <person name="Karasev E.S."/>
            <person name="Andronov E."/>
        </authorList>
    </citation>
    <scope>NUCLEOTIDE SEQUENCE [LARGE SCALE GENOMIC DNA]</scope>
    <source>
        <strain evidence="2 3">Ng87</strain>
    </source>
</reference>
<dbReference type="Proteomes" id="UP000386575">
    <property type="component" value="Unassembled WGS sequence"/>
</dbReference>
<dbReference type="AlphaFoldDB" id="A0A6A1TQ91"/>
<feature type="region of interest" description="Disordered" evidence="1">
    <location>
        <begin position="75"/>
        <end position="112"/>
    </location>
</feature>
<evidence type="ECO:0000313" key="2">
    <source>
        <dbReference type="EMBL" id="KAB1086396.1"/>
    </source>
</evidence>
<protein>
    <submittedName>
        <fullName evidence="2">Uncharacterized protein</fullName>
    </submittedName>
</protein>
<name>A0A6A1TQ91_NEOGA</name>
<sequence length="532" mass="56831">MADTPMHRRQPVPGVHEAFAEALAPSSPAADSEPIGWWYQDSTGCIHMSLDMDLGHRHERETGHALNLMYGKALPSEPFGTAPPPQPQLHEAHAGPPSRALHGLSKTSGSDGVGVSEYISNSRKISGDNCTPPELYTLGPEGVEPRDPEVDALRGLITEIRAGSPALTAHRRLLPLLEYLLSLLVSQIHAAELESAAGVPTSPPANSQPASFGSEDRDRYAQRTAAETITTQIMKSSMYVPIIGTPNGTQPTGGKRVPPLLDVLPPVVTGQMEIEEDVTAADLGANTELDDDDSCPACGGSGRVGPFFPGGLSTFCGNCSDTAPRSNVVGQLRCHERPKSEYQCDRNEADHHKDASKASATFTRKEHDPDSANNGEDEQKRHNTPGTFEPILEAAATTSPSTEKPVLYVSEKQLAQCIGTYLPTRAEAEGNFQLALYRHPPSPQSNVRVKPIEWGTTSFNTPEANTVAGIYRIVGAWSGGWAVNVKNEVLRDSDGRANFATLADAKAAAQAHYEGRVLSCLATKEGSADANS</sequence>
<organism evidence="2 3">
    <name type="scientific">Neorhizobium galegae</name>
    <name type="common">Rhizobium galegae</name>
    <dbReference type="NCBI Taxonomy" id="399"/>
    <lineage>
        <taxon>Bacteria</taxon>
        <taxon>Pseudomonadati</taxon>
        <taxon>Pseudomonadota</taxon>
        <taxon>Alphaproteobacteria</taxon>
        <taxon>Hyphomicrobiales</taxon>
        <taxon>Rhizobiaceae</taxon>
        <taxon>Rhizobium/Agrobacterium group</taxon>
        <taxon>Neorhizobium</taxon>
    </lineage>
</organism>
<feature type="region of interest" description="Disordered" evidence="1">
    <location>
        <begin position="196"/>
        <end position="221"/>
    </location>
</feature>
<feature type="region of interest" description="Disordered" evidence="1">
    <location>
        <begin position="338"/>
        <end position="385"/>
    </location>
</feature>
<comment type="caution">
    <text evidence="2">The sequence shown here is derived from an EMBL/GenBank/DDBJ whole genome shotgun (WGS) entry which is preliminary data.</text>
</comment>
<evidence type="ECO:0000313" key="3">
    <source>
        <dbReference type="Proteomes" id="UP000386575"/>
    </source>
</evidence>
<dbReference type="EMBL" id="VZUL01000002">
    <property type="protein sequence ID" value="KAB1086396.1"/>
    <property type="molecule type" value="Genomic_DNA"/>
</dbReference>
<evidence type="ECO:0000256" key="1">
    <source>
        <dbReference type="SAM" id="MobiDB-lite"/>
    </source>
</evidence>